<organism evidence="6 7">
    <name type="scientific">Gottfriedia luciferensis</name>
    <dbReference type="NCBI Taxonomy" id="178774"/>
    <lineage>
        <taxon>Bacteria</taxon>
        <taxon>Bacillati</taxon>
        <taxon>Bacillota</taxon>
        <taxon>Bacilli</taxon>
        <taxon>Bacillales</taxon>
        <taxon>Bacillaceae</taxon>
        <taxon>Gottfriedia</taxon>
    </lineage>
</organism>
<dbReference type="Proteomes" id="UP000094580">
    <property type="component" value="Unassembled WGS sequence"/>
</dbReference>
<proteinExistence type="inferred from homology"/>
<comment type="similarity">
    <text evidence="2 4">Belongs to the GerABKA family.</text>
</comment>
<evidence type="ECO:0000313" key="7">
    <source>
        <dbReference type="Proteomes" id="UP000094580"/>
    </source>
</evidence>
<evidence type="ECO:0000256" key="2">
    <source>
        <dbReference type="ARBA" id="ARBA00005278"/>
    </source>
</evidence>
<sequence>MERLESSFTKNIHKNIKIVKEHLYNSPELSIRIIKLNTNPKYYGALLYIDGIVNTELIRESIIEPLLNIREIDEETIMSTIALQHIRSESIEEVTSISSTVDGIIRGKTLVLVDSSESGILVDTAEWQQRPIEQSNRQRNIEGPLIAFSEQLKGNLNLLHNMIPSPTLMVEKRSIGRITKTDVAIVFLTERVDQNALKEVRNRIDSLQVDYVLESRVIEQAVSGKQHTLFPLSFNTELPDSIAAALYEGRIAILVNGTPTATIVPNLFIQYFQHPSDYYSKLINVTRLLTFFCFFVSILLPGIYVAIAKFHENWFSKKVMKHFFSNSDTFLPFWLEIFLLLILLQILAVGSYRVSKELLILVSLIATVTIGTTAVDAKLIHPLSLIIIGTTYLANTLITYTAMTFTINALRYIFLFLGSLFGILGIGIGMLILFIHLARLRSVGVPYLAPIIPFNLNEFKDVFFRGDLQKLINSTHKYPHDESDKTSR</sequence>
<feature type="transmembrane region" description="Helical" evidence="5">
    <location>
        <begin position="382"/>
        <end position="403"/>
    </location>
</feature>
<name>A0ABX2ZR32_9BACI</name>
<evidence type="ECO:0000256" key="3">
    <source>
        <dbReference type="ARBA" id="ARBA00023136"/>
    </source>
</evidence>
<feature type="transmembrane region" description="Helical" evidence="5">
    <location>
        <begin position="409"/>
        <end position="435"/>
    </location>
</feature>
<comment type="subcellular location">
    <subcellularLocation>
        <location evidence="4">Cell membrane</location>
    </subcellularLocation>
    <subcellularLocation>
        <location evidence="1">Membrane</location>
        <topology evidence="1">Multi-pass membrane protein</topology>
    </subcellularLocation>
</comment>
<dbReference type="RefSeq" id="WP_069033563.1">
    <property type="nucleotide sequence ID" value="NZ_MDKC01000011.1"/>
</dbReference>
<feature type="transmembrane region" description="Helical" evidence="5">
    <location>
        <begin position="288"/>
        <end position="308"/>
    </location>
</feature>
<keyword evidence="5" id="KW-1133">Transmembrane helix</keyword>
<dbReference type="InterPro" id="IPR050768">
    <property type="entry name" value="UPF0353/GerABKA_families"/>
</dbReference>
<dbReference type="InterPro" id="IPR004995">
    <property type="entry name" value="Spore_Ger"/>
</dbReference>
<dbReference type="PANTHER" id="PTHR22550:SF5">
    <property type="entry name" value="LEUCINE ZIPPER PROTEIN 4"/>
    <property type="match status" value="1"/>
</dbReference>
<dbReference type="Pfam" id="PF03323">
    <property type="entry name" value="GerA"/>
    <property type="match status" value="1"/>
</dbReference>
<evidence type="ECO:0000256" key="5">
    <source>
        <dbReference type="SAM" id="Phobius"/>
    </source>
</evidence>
<keyword evidence="5" id="KW-0812">Transmembrane</keyword>
<feature type="transmembrane region" description="Helical" evidence="5">
    <location>
        <begin position="358"/>
        <end position="375"/>
    </location>
</feature>
<dbReference type="EMBL" id="MDKC01000011">
    <property type="protein sequence ID" value="ODG92162.1"/>
    <property type="molecule type" value="Genomic_DNA"/>
</dbReference>
<accession>A0ABX2ZR32</accession>
<dbReference type="PANTHER" id="PTHR22550">
    <property type="entry name" value="SPORE GERMINATION PROTEIN"/>
    <property type="match status" value="1"/>
</dbReference>
<evidence type="ECO:0000256" key="4">
    <source>
        <dbReference type="PIRNR" id="PIRNR005690"/>
    </source>
</evidence>
<evidence type="ECO:0000313" key="6">
    <source>
        <dbReference type="EMBL" id="ODG92162.1"/>
    </source>
</evidence>
<keyword evidence="3 4" id="KW-0472">Membrane</keyword>
<comment type="caution">
    <text evidence="6">The sequence shown here is derived from an EMBL/GenBank/DDBJ whole genome shotgun (WGS) entry which is preliminary data.</text>
</comment>
<evidence type="ECO:0008006" key="8">
    <source>
        <dbReference type="Google" id="ProtNLM"/>
    </source>
</evidence>
<dbReference type="PIRSF" id="PIRSF005690">
    <property type="entry name" value="GerBA"/>
    <property type="match status" value="1"/>
</dbReference>
<protein>
    <recommendedName>
        <fullName evidence="8">Spore germination protein</fullName>
    </recommendedName>
</protein>
<gene>
    <name evidence="6" type="ORF">BED47_21060</name>
</gene>
<reference evidence="6 7" key="1">
    <citation type="submission" date="2016-07" db="EMBL/GenBank/DDBJ databases">
        <authorList>
            <person name="Townsley L."/>
            <person name="Shank E.A."/>
        </authorList>
    </citation>
    <scope>NUCLEOTIDE SEQUENCE [LARGE SCALE GENOMIC DNA]</scope>
    <source>
        <strain evidence="6 7">CH01</strain>
    </source>
</reference>
<evidence type="ECO:0000256" key="1">
    <source>
        <dbReference type="ARBA" id="ARBA00004141"/>
    </source>
</evidence>
<keyword evidence="7" id="KW-1185">Reference proteome</keyword>
<feature type="transmembrane region" description="Helical" evidence="5">
    <location>
        <begin position="329"/>
        <end position="352"/>
    </location>
</feature>